<dbReference type="AlphaFoldDB" id="A0A926ZJ09"/>
<organism evidence="3 4">
    <name type="scientific">Aerosakkonema funiforme FACHB-1375</name>
    <dbReference type="NCBI Taxonomy" id="2949571"/>
    <lineage>
        <taxon>Bacteria</taxon>
        <taxon>Bacillati</taxon>
        <taxon>Cyanobacteriota</taxon>
        <taxon>Cyanophyceae</taxon>
        <taxon>Oscillatoriophycideae</taxon>
        <taxon>Aerosakkonematales</taxon>
        <taxon>Aerosakkonemataceae</taxon>
        <taxon>Aerosakkonema</taxon>
    </lineage>
</organism>
<protein>
    <submittedName>
        <fullName evidence="3">Glycosyltransferase</fullName>
    </submittedName>
</protein>
<dbReference type="SUPFAM" id="SSF52540">
    <property type="entry name" value="P-loop containing nucleoside triphosphate hydrolases"/>
    <property type="match status" value="1"/>
</dbReference>
<keyword evidence="4" id="KW-1185">Reference proteome</keyword>
<evidence type="ECO:0000259" key="2">
    <source>
        <dbReference type="Pfam" id="PF00535"/>
    </source>
</evidence>
<dbReference type="Gene3D" id="3.40.50.300">
    <property type="entry name" value="P-loop containing nucleotide triphosphate hydrolases"/>
    <property type="match status" value="1"/>
</dbReference>
<dbReference type="Pfam" id="PF00535">
    <property type="entry name" value="Glycos_transf_2"/>
    <property type="match status" value="1"/>
</dbReference>
<name>A0A926ZJ09_9CYAN</name>
<dbReference type="InterPro" id="IPR027417">
    <property type="entry name" value="P-loop_NTPase"/>
</dbReference>
<dbReference type="Gene3D" id="3.90.550.10">
    <property type="entry name" value="Spore Coat Polysaccharide Biosynthesis Protein SpsA, Chain A"/>
    <property type="match status" value="1"/>
</dbReference>
<evidence type="ECO:0000313" key="4">
    <source>
        <dbReference type="Proteomes" id="UP000641646"/>
    </source>
</evidence>
<dbReference type="InterPro" id="IPR029044">
    <property type="entry name" value="Nucleotide-diphossugar_trans"/>
</dbReference>
<dbReference type="SUPFAM" id="SSF53448">
    <property type="entry name" value="Nucleotide-diphospho-sugar transferases"/>
    <property type="match status" value="1"/>
</dbReference>
<dbReference type="InterPro" id="IPR001173">
    <property type="entry name" value="Glyco_trans_2-like"/>
</dbReference>
<sequence>MARKPRVRSSNINALKLPQTLIITGMHRSGTSLTAAFVQQIGVNLGNNTFEADEHNRKGYFEDVDFLEFQRSVLQDSCPPEESGWHDWGWTENESLDSNNFANYIETAKELINSRQHNFPIWGWKDPRTSLMLDFWDDLLPEAKYLFVYRYPWDVEDSISRLKETVFTKHRDYALKIWEYYNRKLIDFYKSHSDRIVLFNVNAWQKQPEMLIELMRNKLAIEIKDKASDREFKLIYDRQIFKSLKWDSFAVKYLYKKSPQYFSMLQELDRLADLPSEFSLSAIDWENNSESSIVLASVSSPERGTSSEYLESNSAQLNETVANQMRLLNDSENEIAVTVVIPCYNQGEFILEAISSVESCQDRVYEILVINDCSTEKVTLKVLDYLKENGYCIIEHERNLGLAEARNTGVKKARGRYILPLDSDNKIRPEYITKSMEILDKYPEVGVVYGDAEFFGERKGIWEVGEFDINKLAGRNYIDACAVYRKQVWEDCGGYDTKIPDKLGYEDWDFWLSAAEKGWKFYHIPEVLFDYRVRADSMVSLCRIPENHERLVRYICAKHLEIYKTNFANILAEKDSALLKEQIRYEGLEMELAKTQAALEESQSHLGRIQSAWEESQEQLQRIQSAWEEAQWDILRIQGAWEQAQSEVQIAHAASEKTQSELRRIQSAWEETQSEVDRIRSAWKESQEQVSLTHALWQQAQSEVDRIRSTWEKSQEELRQTHAAWEESQQKSQEQTQSIQTAWERSQQQLQLTHSEWEQAQQQVQSIQTAWERSQQQVQLTHSEWEQAQQQVQSIQTAWERSQQQVQSIQTAWEQTQEQAQLTHSEWERSQQQLHQIQNTWEQTQQQTQLIHTAWEQAQEQVQRVQTAWEQTQEQAQRSQSQLVQIQTDWDRSQSQLVQMQTDWERSQSQLVQMQTDWERSYNQLQIVQADLAQARSTIKEMESSKFWKLRTAWLRFKQAIGL</sequence>
<dbReference type="EMBL" id="JACJPW010000065">
    <property type="protein sequence ID" value="MBD2183832.1"/>
    <property type="molecule type" value="Genomic_DNA"/>
</dbReference>
<dbReference type="PANTHER" id="PTHR43685">
    <property type="entry name" value="GLYCOSYLTRANSFERASE"/>
    <property type="match status" value="1"/>
</dbReference>
<dbReference type="InterPro" id="IPR050834">
    <property type="entry name" value="Glycosyltransf_2"/>
</dbReference>
<accession>A0A926ZJ09</accession>
<gene>
    <name evidence="3" type="ORF">H6G03_22660</name>
</gene>
<dbReference type="Proteomes" id="UP000641646">
    <property type="component" value="Unassembled WGS sequence"/>
</dbReference>
<reference evidence="3" key="2">
    <citation type="submission" date="2020-08" db="EMBL/GenBank/DDBJ databases">
        <authorList>
            <person name="Chen M."/>
            <person name="Teng W."/>
            <person name="Zhao L."/>
            <person name="Hu C."/>
            <person name="Zhou Y."/>
            <person name="Han B."/>
            <person name="Song L."/>
            <person name="Shu W."/>
        </authorList>
    </citation>
    <scope>NUCLEOTIDE SEQUENCE</scope>
    <source>
        <strain evidence="3">FACHB-1375</strain>
    </source>
</reference>
<feature type="domain" description="Glycosyltransferase 2-like" evidence="2">
    <location>
        <begin position="338"/>
        <end position="466"/>
    </location>
</feature>
<proteinExistence type="predicted"/>
<reference evidence="3" key="1">
    <citation type="journal article" date="2015" name="ISME J.">
        <title>Draft Genome Sequence of Streptomyces incarnatus NRRL8089, which Produces the Nucleoside Antibiotic Sinefungin.</title>
        <authorList>
            <person name="Oshima K."/>
            <person name="Hattori M."/>
            <person name="Shimizu H."/>
            <person name="Fukuda K."/>
            <person name="Nemoto M."/>
            <person name="Inagaki K."/>
            <person name="Tamura T."/>
        </authorList>
    </citation>
    <scope>NUCLEOTIDE SEQUENCE</scope>
    <source>
        <strain evidence="3">FACHB-1375</strain>
    </source>
</reference>
<evidence type="ECO:0000313" key="3">
    <source>
        <dbReference type="EMBL" id="MBD2183832.1"/>
    </source>
</evidence>
<dbReference type="RefSeq" id="WP_190468986.1">
    <property type="nucleotide sequence ID" value="NZ_JACJPW010000065.1"/>
</dbReference>
<dbReference type="PANTHER" id="PTHR43685:SF2">
    <property type="entry name" value="GLYCOSYLTRANSFERASE 2-LIKE DOMAIN-CONTAINING PROTEIN"/>
    <property type="match status" value="1"/>
</dbReference>
<evidence type="ECO:0000256" key="1">
    <source>
        <dbReference type="SAM" id="MobiDB-lite"/>
    </source>
</evidence>
<comment type="caution">
    <text evidence="3">The sequence shown here is derived from an EMBL/GenBank/DDBJ whole genome shotgun (WGS) entry which is preliminary data.</text>
</comment>
<feature type="compositionally biased region" description="Basic and acidic residues" evidence="1">
    <location>
        <begin position="718"/>
        <end position="729"/>
    </location>
</feature>
<feature type="region of interest" description="Disordered" evidence="1">
    <location>
        <begin position="718"/>
        <end position="738"/>
    </location>
</feature>